<comment type="cofactor">
    <cofactor evidence="5">
        <name>a divalent metal cation</name>
        <dbReference type="ChEBI" id="CHEBI:60240"/>
    </cofactor>
</comment>
<dbReference type="NCBIfam" id="TIGR00172">
    <property type="entry name" value="maf"/>
    <property type="match status" value="1"/>
</dbReference>
<comment type="subcellular location">
    <subcellularLocation>
        <location evidence="1 5">Cytoplasm</location>
    </subcellularLocation>
</comment>
<protein>
    <recommendedName>
        <fullName evidence="5">7-methyl-GTP pyrophosphatase</fullName>
        <shortName evidence="5">m(7)GTP pyrophosphatase</shortName>
        <ecNumber evidence="5">3.6.1.-</ecNumber>
    </recommendedName>
</protein>
<keyword evidence="3 5" id="KW-0378">Hydrolase</keyword>
<evidence type="ECO:0000313" key="6">
    <source>
        <dbReference type="EMBL" id="MFC3678811.1"/>
    </source>
</evidence>
<evidence type="ECO:0000313" key="7">
    <source>
        <dbReference type="Proteomes" id="UP001595722"/>
    </source>
</evidence>
<dbReference type="SUPFAM" id="SSF52972">
    <property type="entry name" value="ITPase-like"/>
    <property type="match status" value="1"/>
</dbReference>
<evidence type="ECO:0000256" key="5">
    <source>
        <dbReference type="HAMAP-Rule" id="MF_00528"/>
    </source>
</evidence>
<evidence type="ECO:0000256" key="3">
    <source>
        <dbReference type="ARBA" id="ARBA00022801"/>
    </source>
</evidence>
<dbReference type="RefSeq" id="WP_376864359.1">
    <property type="nucleotide sequence ID" value="NZ_JBHRYB010000001.1"/>
</dbReference>
<dbReference type="EC" id="3.6.1.-" evidence="5"/>
<dbReference type="Gene3D" id="3.90.950.10">
    <property type="match status" value="1"/>
</dbReference>
<evidence type="ECO:0000256" key="4">
    <source>
        <dbReference type="ARBA" id="ARBA00023080"/>
    </source>
</evidence>
<dbReference type="HAMAP" id="MF_00528">
    <property type="entry name" value="Maf"/>
    <property type="match status" value="1"/>
</dbReference>
<organism evidence="6 7">
    <name type="scientific">Bacterioplanoides pacificum</name>
    <dbReference type="NCBI Taxonomy" id="1171596"/>
    <lineage>
        <taxon>Bacteria</taxon>
        <taxon>Pseudomonadati</taxon>
        <taxon>Pseudomonadota</taxon>
        <taxon>Gammaproteobacteria</taxon>
        <taxon>Oceanospirillales</taxon>
        <taxon>Oceanospirillaceae</taxon>
        <taxon>Bacterioplanoides</taxon>
    </lineage>
</organism>
<feature type="site" description="Important for substrate specificity" evidence="5">
    <location>
        <position position="72"/>
    </location>
</feature>
<dbReference type="Proteomes" id="UP001595722">
    <property type="component" value="Unassembled WGS sequence"/>
</dbReference>
<evidence type="ECO:0000256" key="2">
    <source>
        <dbReference type="ARBA" id="ARBA00022490"/>
    </source>
</evidence>
<accession>A0ABV7VQI9</accession>
<comment type="similarity">
    <text evidence="5">Belongs to the Maf family. YceF subfamily.</text>
</comment>
<dbReference type="PIRSF" id="PIRSF006305">
    <property type="entry name" value="Maf"/>
    <property type="match status" value="1"/>
</dbReference>
<comment type="function">
    <text evidence="5">Nucleoside triphosphate pyrophosphatase that hydrolyzes 7-methyl-GTP (m(7)GTP). May have a dual role in cell division arrest and in preventing the incorporation of modified nucleotides into cellular nucleic acids.</text>
</comment>
<dbReference type="EMBL" id="JBHRYB010000001">
    <property type="protein sequence ID" value="MFC3678811.1"/>
    <property type="molecule type" value="Genomic_DNA"/>
</dbReference>
<comment type="caution">
    <text evidence="6">The sequence shown here is derived from an EMBL/GenBank/DDBJ whole genome shotgun (WGS) entry which is preliminary data.</text>
</comment>
<feature type="active site" description="Proton acceptor" evidence="5">
    <location>
        <position position="71"/>
    </location>
</feature>
<comment type="catalytic activity">
    <reaction evidence="5">
        <text>N(7)-methyl-GTP + H2O = N(7)-methyl-GMP + diphosphate + H(+)</text>
        <dbReference type="Rhea" id="RHEA:58744"/>
        <dbReference type="ChEBI" id="CHEBI:15377"/>
        <dbReference type="ChEBI" id="CHEBI:15378"/>
        <dbReference type="ChEBI" id="CHEBI:33019"/>
        <dbReference type="ChEBI" id="CHEBI:58285"/>
        <dbReference type="ChEBI" id="CHEBI:87133"/>
    </reaction>
</comment>
<gene>
    <name evidence="6" type="ORF">ACFOMG_01635</name>
</gene>
<keyword evidence="7" id="KW-1185">Reference proteome</keyword>
<dbReference type="PANTHER" id="PTHR43213">
    <property type="entry name" value="BIFUNCTIONAL DTTP/UTP PYROPHOSPHATASE/METHYLTRANSFERASE PROTEIN-RELATED"/>
    <property type="match status" value="1"/>
</dbReference>
<dbReference type="PANTHER" id="PTHR43213:SF10">
    <property type="entry name" value="7-METHYL-GTP PYROPHOSPHATASE"/>
    <property type="match status" value="1"/>
</dbReference>
<comment type="caution">
    <text evidence="5">Lacks conserved residue(s) required for the propagation of feature annotation.</text>
</comment>
<proteinExistence type="inferred from homology"/>
<feature type="site" description="Important for substrate specificity" evidence="5">
    <location>
        <position position="156"/>
    </location>
</feature>
<dbReference type="InterPro" id="IPR003697">
    <property type="entry name" value="Maf-like"/>
</dbReference>
<dbReference type="Pfam" id="PF02545">
    <property type="entry name" value="Maf"/>
    <property type="match status" value="1"/>
</dbReference>
<keyword evidence="4 5" id="KW-0546">Nucleotide metabolism</keyword>
<name>A0ABV7VQI9_9GAMM</name>
<evidence type="ECO:0000256" key="1">
    <source>
        <dbReference type="ARBA" id="ARBA00004496"/>
    </source>
</evidence>
<dbReference type="InterPro" id="IPR029001">
    <property type="entry name" value="ITPase-like_fam"/>
</dbReference>
<dbReference type="CDD" id="cd00555">
    <property type="entry name" value="Maf"/>
    <property type="match status" value="1"/>
</dbReference>
<reference evidence="7" key="1">
    <citation type="journal article" date="2019" name="Int. J. Syst. Evol. Microbiol.">
        <title>The Global Catalogue of Microorganisms (GCM) 10K type strain sequencing project: providing services to taxonomists for standard genome sequencing and annotation.</title>
        <authorList>
            <consortium name="The Broad Institute Genomics Platform"/>
            <consortium name="The Broad Institute Genome Sequencing Center for Infectious Disease"/>
            <person name="Wu L."/>
            <person name="Ma J."/>
        </authorList>
    </citation>
    <scope>NUCLEOTIDE SEQUENCE [LARGE SCALE GENOMIC DNA]</scope>
    <source>
        <strain evidence="7">KCTC 42424</strain>
    </source>
</reference>
<feature type="site" description="Important for substrate specificity" evidence="5">
    <location>
        <position position="14"/>
    </location>
</feature>
<sequence>MSDFKLLLASSSVYRQTILQKLRIPFDCASPDIDETPQPNESPDTYVERLARLKARALAGHYPQHWIIGSDQAAVINGEICGKPLNRSNAIAQLQRSSGQKVQFVTGLCLLNAASHECYSLVEPFNVHFRQLSLSDIERYIDLEQPLHCAGSFMVEGLGINLFQRLEGRDENSLIGLPLIGLLELMRQAGLNPLQLAR</sequence>
<dbReference type="GO" id="GO:0016787">
    <property type="term" value="F:hydrolase activity"/>
    <property type="evidence" value="ECO:0007669"/>
    <property type="project" value="UniProtKB-KW"/>
</dbReference>
<keyword evidence="2 5" id="KW-0963">Cytoplasm</keyword>